<dbReference type="AlphaFoldDB" id="A0A1J7JIG6"/>
<accession>A0A1J7JIG6</accession>
<protein>
    <submittedName>
        <fullName evidence="2">Uncharacterized protein</fullName>
    </submittedName>
</protein>
<keyword evidence="3" id="KW-1185">Reference proteome</keyword>
<dbReference type="InParanoid" id="A0A1J7JIG6"/>
<keyword evidence="1" id="KW-0472">Membrane</keyword>
<keyword evidence="1" id="KW-1133">Transmembrane helix</keyword>
<evidence type="ECO:0000256" key="1">
    <source>
        <dbReference type="SAM" id="Phobius"/>
    </source>
</evidence>
<organism evidence="2 3">
    <name type="scientific">Coniochaeta ligniaria NRRL 30616</name>
    <dbReference type="NCBI Taxonomy" id="1408157"/>
    <lineage>
        <taxon>Eukaryota</taxon>
        <taxon>Fungi</taxon>
        <taxon>Dikarya</taxon>
        <taxon>Ascomycota</taxon>
        <taxon>Pezizomycotina</taxon>
        <taxon>Sordariomycetes</taxon>
        <taxon>Sordariomycetidae</taxon>
        <taxon>Coniochaetales</taxon>
        <taxon>Coniochaetaceae</taxon>
        <taxon>Coniochaeta</taxon>
    </lineage>
</organism>
<dbReference type="Proteomes" id="UP000182658">
    <property type="component" value="Unassembled WGS sequence"/>
</dbReference>
<reference evidence="2 3" key="1">
    <citation type="submission" date="2016-10" db="EMBL/GenBank/DDBJ databases">
        <title>Draft genome sequence of Coniochaeta ligniaria NRRL30616, a lignocellulolytic fungus for bioabatement of inhibitors in plant biomass hydrolysates.</title>
        <authorList>
            <consortium name="DOE Joint Genome Institute"/>
            <person name="Jimenez D.J."/>
            <person name="Hector R.E."/>
            <person name="Riley R."/>
            <person name="Sun H."/>
            <person name="Grigoriev I.V."/>
            <person name="Van Elsas J.D."/>
            <person name="Nichols N.N."/>
        </authorList>
    </citation>
    <scope>NUCLEOTIDE SEQUENCE [LARGE SCALE GENOMIC DNA]</scope>
    <source>
        <strain evidence="2 3">NRRL 30616</strain>
    </source>
</reference>
<dbReference type="EMBL" id="KV875099">
    <property type="protein sequence ID" value="OIW27410.1"/>
    <property type="molecule type" value="Genomic_DNA"/>
</dbReference>
<gene>
    <name evidence="2" type="ORF">CONLIGDRAFT_428895</name>
</gene>
<keyword evidence="1" id="KW-0812">Transmembrane</keyword>
<feature type="transmembrane region" description="Helical" evidence="1">
    <location>
        <begin position="198"/>
        <end position="215"/>
    </location>
</feature>
<evidence type="ECO:0000313" key="3">
    <source>
        <dbReference type="Proteomes" id="UP000182658"/>
    </source>
</evidence>
<evidence type="ECO:0000313" key="2">
    <source>
        <dbReference type="EMBL" id="OIW27410.1"/>
    </source>
</evidence>
<proteinExistence type="predicted"/>
<name>A0A1J7JIG6_9PEZI</name>
<sequence length="216" mass="24347">MRRNGSPKSRSLPLEYGITLLLSKWKMISRDNIGRRHRNWRGRDHVFIKLPCFIPTRLCPQPLSSLRTRGAYPQPPAGCIIVCLAVRAWMEACGFSTDGTKEAFSCAAHHPQGPIHSMPLMTFLQEAASTANRSLAFWHLTLESRFIATTCVREQLSCHINQSASRGHMDHNHNHLVLGKNSSVPGGARQFMWTPRKMVNQVWFGFALYGVVILAL</sequence>